<accession>A0A4R0RGU2</accession>
<dbReference type="EMBL" id="RWJN01000096">
    <property type="protein sequence ID" value="TCD67491.1"/>
    <property type="molecule type" value="Genomic_DNA"/>
</dbReference>
<feature type="chain" id="PRO_5020978630" description="Hydrophobin" evidence="1">
    <location>
        <begin position="18"/>
        <end position="56"/>
    </location>
</feature>
<gene>
    <name evidence="2" type="ORF">EIP91_012352</name>
</gene>
<keyword evidence="1" id="KW-0732">Signal</keyword>
<sequence>MQLQFFILTIFATLVVANPTPGKLELRGALLPQPCVPGEQICNDNGVIRCCIRSES</sequence>
<evidence type="ECO:0000313" key="2">
    <source>
        <dbReference type="EMBL" id="TCD67491.1"/>
    </source>
</evidence>
<keyword evidence="3" id="KW-1185">Reference proteome</keyword>
<dbReference type="AlphaFoldDB" id="A0A4R0RGU2"/>
<feature type="signal peptide" evidence="1">
    <location>
        <begin position="1"/>
        <end position="17"/>
    </location>
</feature>
<reference evidence="2 3" key="1">
    <citation type="submission" date="2018-11" db="EMBL/GenBank/DDBJ databases">
        <title>Genome assembly of Steccherinum ochraceum LE-BIN_3174, the white-rot fungus of the Steccherinaceae family (The Residual Polyporoid clade, Polyporales, Basidiomycota).</title>
        <authorList>
            <person name="Fedorova T.V."/>
            <person name="Glazunova O.A."/>
            <person name="Landesman E.O."/>
            <person name="Moiseenko K.V."/>
            <person name="Psurtseva N.V."/>
            <person name="Savinova O.S."/>
            <person name="Shakhova N.V."/>
            <person name="Tyazhelova T.V."/>
            <person name="Vasina D.V."/>
        </authorList>
    </citation>
    <scope>NUCLEOTIDE SEQUENCE [LARGE SCALE GENOMIC DNA]</scope>
    <source>
        <strain evidence="2 3">LE-BIN_3174</strain>
    </source>
</reference>
<evidence type="ECO:0000256" key="1">
    <source>
        <dbReference type="SAM" id="SignalP"/>
    </source>
</evidence>
<comment type="caution">
    <text evidence="2">The sequence shown here is derived from an EMBL/GenBank/DDBJ whole genome shotgun (WGS) entry which is preliminary data.</text>
</comment>
<dbReference type="Proteomes" id="UP000292702">
    <property type="component" value="Unassembled WGS sequence"/>
</dbReference>
<evidence type="ECO:0000313" key="3">
    <source>
        <dbReference type="Proteomes" id="UP000292702"/>
    </source>
</evidence>
<evidence type="ECO:0008006" key="4">
    <source>
        <dbReference type="Google" id="ProtNLM"/>
    </source>
</evidence>
<organism evidence="2 3">
    <name type="scientific">Steccherinum ochraceum</name>
    <dbReference type="NCBI Taxonomy" id="92696"/>
    <lineage>
        <taxon>Eukaryota</taxon>
        <taxon>Fungi</taxon>
        <taxon>Dikarya</taxon>
        <taxon>Basidiomycota</taxon>
        <taxon>Agaricomycotina</taxon>
        <taxon>Agaricomycetes</taxon>
        <taxon>Polyporales</taxon>
        <taxon>Steccherinaceae</taxon>
        <taxon>Steccherinum</taxon>
    </lineage>
</organism>
<protein>
    <recommendedName>
        <fullName evidence="4">Hydrophobin</fullName>
    </recommendedName>
</protein>
<proteinExistence type="predicted"/>
<name>A0A4R0RGU2_9APHY</name>